<keyword evidence="4" id="KW-0175">Coiled coil</keyword>
<dbReference type="InterPro" id="IPR003439">
    <property type="entry name" value="ABC_transporter-like_ATP-bd"/>
</dbReference>
<evidence type="ECO:0000259" key="5">
    <source>
        <dbReference type="PROSITE" id="PS50893"/>
    </source>
</evidence>
<sequence>MLDGVTVQAGDRDLLVDVDWTAMPGHRVGLVGANGCGKSTLLRCLCGQRSVNNGRLMVGSNVEVGYLEQTAVSGSDRPVWAEVRSQMTRLVAAEAALDAAAQAAEKGDPGAPEMLQLAQDQFDAAGGYDADKRIANVLTGLGFKQGDWSKLCSDFSGGWQMRIALARLLLGPAGQSAASGDATGVLFLDEPTNHLDRAACKWLGTFLKTSSGGVVIVSHDEELLESACDRIVEVRGRKLHHYVGGYAKFLEQRAIREAQERATAEAQQAEIARLETFVTRFGAKASKATQAQSRAKQLEKLREAAIPLPAASSGAGPGDARKVALRLPKAPACDEVVLQLKGASIGWGSCDDGREPLLTGVDLVVKRGQRLLVLGPNGAGKSTLLKALSGAVDLWKGGRELGDRVKLVVFSQDLAQDLPLEKPALDYVMDTAREDDVTVVLERGRQALGALGLSGSMALRKISALSGGEKARVALAAFALVPSNLLLLDEASNHLDAATIAALTGALQDYNGALVAITHNPAFARSLEATHVLRAAAKGAARRRQRLPVLLWGAAAWLLLCRAR</sequence>
<dbReference type="InterPro" id="IPR027417">
    <property type="entry name" value="P-loop_NTPase"/>
</dbReference>
<name>A0AAW1QNT6_9CHLO</name>
<dbReference type="AlphaFoldDB" id="A0AAW1QNT6"/>
<dbReference type="PROSITE" id="PS50893">
    <property type="entry name" value="ABC_TRANSPORTER_2"/>
    <property type="match status" value="2"/>
</dbReference>
<evidence type="ECO:0000313" key="6">
    <source>
        <dbReference type="EMBL" id="KAK9823064.1"/>
    </source>
</evidence>
<keyword evidence="3" id="KW-0067">ATP-binding</keyword>
<dbReference type="InterPro" id="IPR003593">
    <property type="entry name" value="AAA+_ATPase"/>
</dbReference>
<dbReference type="Proteomes" id="UP001445335">
    <property type="component" value="Unassembled WGS sequence"/>
</dbReference>
<dbReference type="Pfam" id="PF12848">
    <property type="entry name" value="ABC_tran_Xtn"/>
    <property type="match status" value="1"/>
</dbReference>
<dbReference type="GO" id="GO:0005524">
    <property type="term" value="F:ATP binding"/>
    <property type="evidence" value="ECO:0007669"/>
    <property type="project" value="UniProtKB-KW"/>
</dbReference>
<dbReference type="PANTHER" id="PTHR19211:SF133">
    <property type="entry name" value="ABC TRANSPORTER FAMILY PROTEIN"/>
    <property type="match status" value="1"/>
</dbReference>
<protein>
    <recommendedName>
        <fullName evidence="5">ABC transporter domain-containing protein</fullName>
    </recommendedName>
</protein>
<dbReference type="CDD" id="cd03221">
    <property type="entry name" value="ABCF_EF-3"/>
    <property type="match status" value="2"/>
</dbReference>
<reference evidence="6 7" key="1">
    <citation type="journal article" date="2024" name="Nat. Commun.">
        <title>Phylogenomics reveals the evolutionary origins of lichenization in chlorophyte algae.</title>
        <authorList>
            <person name="Puginier C."/>
            <person name="Libourel C."/>
            <person name="Otte J."/>
            <person name="Skaloud P."/>
            <person name="Haon M."/>
            <person name="Grisel S."/>
            <person name="Petersen M."/>
            <person name="Berrin J.G."/>
            <person name="Delaux P.M."/>
            <person name="Dal Grande F."/>
            <person name="Keller J."/>
        </authorList>
    </citation>
    <scope>NUCLEOTIDE SEQUENCE [LARGE SCALE GENOMIC DNA]</scope>
    <source>
        <strain evidence="6 7">SAG 245.80</strain>
    </source>
</reference>
<keyword evidence="7" id="KW-1185">Reference proteome</keyword>
<dbReference type="FunFam" id="3.40.50.300:FF:000011">
    <property type="entry name" value="Putative ABC transporter ATP-binding component"/>
    <property type="match status" value="1"/>
</dbReference>
<feature type="coiled-coil region" evidence="4">
    <location>
        <begin position="247"/>
        <end position="275"/>
    </location>
</feature>
<organism evidence="6 7">
    <name type="scientific">Elliptochloris bilobata</name>
    <dbReference type="NCBI Taxonomy" id="381761"/>
    <lineage>
        <taxon>Eukaryota</taxon>
        <taxon>Viridiplantae</taxon>
        <taxon>Chlorophyta</taxon>
        <taxon>core chlorophytes</taxon>
        <taxon>Trebouxiophyceae</taxon>
        <taxon>Trebouxiophyceae incertae sedis</taxon>
        <taxon>Elliptochloris clade</taxon>
        <taxon>Elliptochloris</taxon>
    </lineage>
</organism>
<dbReference type="Gene3D" id="3.40.50.300">
    <property type="entry name" value="P-loop containing nucleotide triphosphate hydrolases"/>
    <property type="match status" value="2"/>
</dbReference>
<evidence type="ECO:0000256" key="4">
    <source>
        <dbReference type="SAM" id="Coils"/>
    </source>
</evidence>
<dbReference type="Pfam" id="PF00005">
    <property type="entry name" value="ABC_tran"/>
    <property type="match status" value="2"/>
</dbReference>
<dbReference type="InterPro" id="IPR017871">
    <property type="entry name" value="ABC_transporter-like_CS"/>
</dbReference>
<feature type="domain" description="ABC transporter" evidence="5">
    <location>
        <begin position="340"/>
        <end position="563"/>
    </location>
</feature>
<evidence type="ECO:0000256" key="2">
    <source>
        <dbReference type="ARBA" id="ARBA00022741"/>
    </source>
</evidence>
<gene>
    <name evidence="6" type="ORF">WJX81_005746</name>
</gene>
<dbReference type="GO" id="GO:0016887">
    <property type="term" value="F:ATP hydrolysis activity"/>
    <property type="evidence" value="ECO:0007669"/>
    <property type="project" value="InterPro"/>
</dbReference>
<feature type="domain" description="ABC transporter" evidence="5">
    <location>
        <begin position="2"/>
        <end position="261"/>
    </location>
</feature>
<dbReference type="InterPro" id="IPR032781">
    <property type="entry name" value="ABC_tran_Xtn"/>
</dbReference>
<evidence type="ECO:0000256" key="3">
    <source>
        <dbReference type="ARBA" id="ARBA00022840"/>
    </source>
</evidence>
<dbReference type="PROSITE" id="PS00211">
    <property type="entry name" value="ABC_TRANSPORTER_1"/>
    <property type="match status" value="2"/>
</dbReference>
<dbReference type="SUPFAM" id="SSF52540">
    <property type="entry name" value="P-loop containing nucleoside triphosphate hydrolases"/>
    <property type="match status" value="2"/>
</dbReference>
<keyword evidence="2" id="KW-0547">Nucleotide-binding</keyword>
<evidence type="ECO:0000313" key="7">
    <source>
        <dbReference type="Proteomes" id="UP001445335"/>
    </source>
</evidence>
<dbReference type="EMBL" id="JALJOU010000080">
    <property type="protein sequence ID" value="KAK9823064.1"/>
    <property type="molecule type" value="Genomic_DNA"/>
</dbReference>
<comment type="caution">
    <text evidence="6">The sequence shown here is derived from an EMBL/GenBank/DDBJ whole genome shotgun (WGS) entry which is preliminary data.</text>
</comment>
<dbReference type="InterPro" id="IPR050611">
    <property type="entry name" value="ABCF"/>
</dbReference>
<dbReference type="PANTHER" id="PTHR19211">
    <property type="entry name" value="ATP-BINDING TRANSPORT PROTEIN-RELATED"/>
    <property type="match status" value="1"/>
</dbReference>
<dbReference type="SMART" id="SM00382">
    <property type="entry name" value="AAA"/>
    <property type="match status" value="2"/>
</dbReference>
<evidence type="ECO:0000256" key="1">
    <source>
        <dbReference type="ARBA" id="ARBA00022737"/>
    </source>
</evidence>
<proteinExistence type="predicted"/>
<accession>A0AAW1QNT6</accession>
<keyword evidence="1" id="KW-0677">Repeat</keyword>